<evidence type="ECO:0000256" key="2">
    <source>
        <dbReference type="ARBA" id="ARBA00000751"/>
    </source>
</evidence>
<evidence type="ECO:0000259" key="3">
    <source>
        <dbReference type="Pfam" id="PF08719"/>
    </source>
</evidence>
<sequence length="182" mass="21481">MDFTLEKIQHKYRKGEKLKYIFFWGHQPAEDGKISKSCFSQWWICSFKVDGVEYNCAEQFMMAEKAKLFNDMEMREKILAAKHPKQAKDFGRLIRGFQEDIWLKNRFNIVMRANLAKFSQNEELKKFLMQTKKRILVEASPVDKIWGIGMAADNKNVENPLYWKGLNLLGFALMAVRDELEN</sequence>
<dbReference type="InterPro" id="IPR012816">
    <property type="entry name" value="NADAR"/>
</dbReference>
<dbReference type="AlphaFoldDB" id="A0A5Y9DJE2"/>
<dbReference type="EMBL" id="AAKCDQ010000001">
    <property type="protein sequence ID" value="ECQ6722161.1"/>
    <property type="molecule type" value="Genomic_DNA"/>
</dbReference>
<comment type="catalytic activity">
    <reaction evidence="2">
        <text>2,5-diamino-6-hydroxy-4-(5-phosphoribosylamino)-pyrimidine + H2O = 2,5,6-triamino-4-hydroxypyrimidine + D-ribose 5-phosphate</text>
        <dbReference type="Rhea" id="RHEA:23436"/>
        <dbReference type="ChEBI" id="CHEBI:15377"/>
        <dbReference type="ChEBI" id="CHEBI:58614"/>
        <dbReference type="ChEBI" id="CHEBI:78346"/>
        <dbReference type="ChEBI" id="CHEBI:137796"/>
    </reaction>
</comment>
<evidence type="ECO:0000313" key="4">
    <source>
        <dbReference type="EMBL" id="ECQ6722161.1"/>
    </source>
</evidence>
<dbReference type="CDD" id="cd15457">
    <property type="entry name" value="NADAR"/>
    <property type="match status" value="1"/>
</dbReference>
<dbReference type="Gene3D" id="1.10.357.40">
    <property type="entry name" value="YbiA-like"/>
    <property type="match status" value="1"/>
</dbReference>
<dbReference type="InterPro" id="IPR037238">
    <property type="entry name" value="YbiA-like_sf"/>
</dbReference>
<organism evidence="4">
    <name type="scientific">Listeria monocytogenes</name>
    <dbReference type="NCBI Taxonomy" id="1639"/>
    <lineage>
        <taxon>Bacteria</taxon>
        <taxon>Bacillati</taxon>
        <taxon>Bacillota</taxon>
        <taxon>Bacilli</taxon>
        <taxon>Bacillales</taxon>
        <taxon>Listeriaceae</taxon>
        <taxon>Listeria</taxon>
    </lineage>
</organism>
<protein>
    <submittedName>
        <fullName evidence="4">NADAR family protein</fullName>
    </submittedName>
</protein>
<evidence type="ECO:0000256" key="1">
    <source>
        <dbReference type="ARBA" id="ARBA00000022"/>
    </source>
</evidence>
<reference evidence="4" key="1">
    <citation type="submission" date="2019-08" db="EMBL/GenBank/DDBJ databases">
        <authorList>
            <consortium name="GenomeTrakr network: Whole genome sequencing for foodborne pathogen traceback"/>
        </authorList>
    </citation>
    <scope>NUCLEOTIDE SEQUENCE</scope>
    <source>
        <strain evidence="4">AG19-0288</strain>
    </source>
</reference>
<dbReference type="RefSeq" id="WP_149040346.1">
    <property type="nucleotide sequence ID" value="NZ_VTIO01000001.1"/>
</dbReference>
<proteinExistence type="predicted"/>
<dbReference type="NCBIfam" id="TIGR02464">
    <property type="entry name" value="ribofla_fusion"/>
    <property type="match status" value="1"/>
</dbReference>
<gene>
    <name evidence="4" type="ORF">FZ622_04430</name>
</gene>
<dbReference type="Pfam" id="PF08719">
    <property type="entry name" value="NADAR"/>
    <property type="match status" value="1"/>
</dbReference>
<name>A0A5Y9DJE2_LISMN</name>
<feature type="domain" description="NADAR" evidence="3">
    <location>
        <begin position="22"/>
        <end position="180"/>
    </location>
</feature>
<comment type="caution">
    <text evidence="4">The sequence shown here is derived from an EMBL/GenBank/DDBJ whole genome shotgun (WGS) entry which is preliminary data.</text>
</comment>
<comment type="catalytic activity">
    <reaction evidence="1">
        <text>5-amino-6-(5-phospho-D-ribosylamino)uracil + H2O = 5,6-diaminouracil + D-ribose 5-phosphate</text>
        <dbReference type="Rhea" id="RHEA:55020"/>
        <dbReference type="ChEBI" id="CHEBI:15377"/>
        <dbReference type="ChEBI" id="CHEBI:46252"/>
        <dbReference type="ChEBI" id="CHEBI:58453"/>
        <dbReference type="ChEBI" id="CHEBI:78346"/>
    </reaction>
</comment>
<dbReference type="SUPFAM" id="SSF143990">
    <property type="entry name" value="YbiA-like"/>
    <property type="match status" value="1"/>
</dbReference>
<accession>A0A5Y9DJE2</accession>